<name>A0A3D8P197_9THEO</name>
<dbReference type="Proteomes" id="UP000256329">
    <property type="component" value="Unassembled WGS sequence"/>
</dbReference>
<evidence type="ECO:0000313" key="2">
    <source>
        <dbReference type="Proteomes" id="UP000256329"/>
    </source>
</evidence>
<accession>A0A3D8P197</accession>
<dbReference type="OrthoDB" id="1678514at2"/>
<keyword evidence="2" id="KW-1185">Reference proteome</keyword>
<organism evidence="1 2">
    <name type="scientific">Ammonifex thiophilus</name>
    <dbReference type="NCBI Taxonomy" id="444093"/>
    <lineage>
        <taxon>Bacteria</taxon>
        <taxon>Bacillati</taxon>
        <taxon>Bacillota</taxon>
        <taxon>Clostridia</taxon>
        <taxon>Thermoanaerobacterales</taxon>
        <taxon>Thermoanaerobacteraceae</taxon>
        <taxon>Ammonifex</taxon>
    </lineage>
</organism>
<reference evidence="1 2" key="1">
    <citation type="submission" date="2018-08" db="EMBL/GenBank/DDBJ databases">
        <title>Form III RuBisCO-mediated autotrophy in Thermodesulfobium bacteria.</title>
        <authorList>
            <person name="Toshchakov S.V."/>
            <person name="Kublanov I.V."/>
            <person name="Frolov E."/>
            <person name="Bonch-Osmolovskaya E.A."/>
            <person name="Tourova T.P."/>
            <person name="Chernych N.A."/>
            <person name="Lebedinsky A.V."/>
        </authorList>
    </citation>
    <scope>NUCLEOTIDE SEQUENCE [LARGE SCALE GENOMIC DNA]</scope>
    <source>
        <strain evidence="1 2">SR</strain>
    </source>
</reference>
<gene>
    <name evidence="1" type="ORF">DXX99_09410</name>
</gene>
<proteinExistence type="predicted"/>
<comment type="caution">
    <text evidence="1">The sequence shown here is derived from an EMBL/GenBank/DDBJ whole genome shotgun (WGS) entry which is preliminary data.</text>
</comment>
<dbReference type="EMBL" id="QSLN01000020">
    <property type="protein sequence ID" value="RDV81249.1"/>
    <property type="molecule type" value="Genomic_DNA"/>
</dbReference>
<evidence type="ECO:0000313" key="1">
    <source>
        <dbReference type="EMBL" id="RDV81249.1"/>
    </source>
</evidence>
<dbReference type="RefSeq" id="WP_115793234.1">
    <property type="nucleotide sequence ID" value="NZ_QSLN01000020.1"/>
</dbReference>
<sequence>MAFRVCPCPREKLLSAETCVLLDRCFIGDPSEVFHRWGDGRGYTGYGPNFNTVQIETSSTLRKEYREAVIEFLSCLVREFSSTFLP</sequence>
<protein>
    <submittedName>
        <fullName evidence="1">Uncharacterized protein</fullName>
    </submittedName>
</protein>
<dbReference type="AlphaFoldDB" id="A0A3D8P197"/>